<dbReference type="RefSeq" id="WP_102634579.1">
    <property type="nucleotide sequence ID" value="NZ_CADIJZ010000021.1"/>
</dbReference>
<comment type="cofactor">
    <cofactor evidence="1">
        <name>FAD</name>
        <dbReference type="ChEBI" id="CHEBI:57692"/>
    </cofactor>
</comment>
<accession>A0A2N7WES0</accession>
<dbReference type="InterPro" id="IPR006091">
    <property type="entry name" value="Acyl-CoA_Oxase/DH_mid-dom"/>
</dbReference>
<dbReference type="InterPro" id="IPR046373">
    <property type="entry name" value="Acyl-CoA_Oxase/DH_mid-dom_sf"/>
</dbReference>
<dbReference type="Proteomes" id="UP000235659">
    <property type="component" value="Unassembled WGS sequence"/>
</dbReference>
<dbReference type="GO" id="GO:0016627">
    <property type="term" value="F:oxidoreductase activity, acting on the CH-CH group of donors"/>
    <property type="evidence" value="ECO:0007669"/>
    <property type="project" value="InterPro"/>
</dbReference>
<dbReference type="PANTHER" id="PTHR43292">
    <property type="entry name" value="ACYL-COA DEHYDROGENASE"/>
    <property type="match status" value="1"/>
</dbReference>
<evidence type="ECO:0000313" key="11">
    <source>
        <dbReference type="Proteomes" id="UP000235659"/>
    </source>
</evidence>
<evidence type="ECO:0000256" key="5">
    <source>
        <dbReference type="ARBA" id="ARBA00023002"/>
    </source>
</evidence>
<dbReference type="InterPro" id="IPR036250">
    <property type="entry name" value="AcylCo_DH-like_C"/>
</dbReference>
<proteinExistence type="inferred from homology"/>
<gene>
    <name evidence="10" type="ORF">C0Z16_24085</name>
    <name evidence="9" type="ORF">LMG27174_05082</name>
</gene>
<dbReference type="InterPro" id="IPR013786">
    <property type="entry name" value="AcylCoA_DH/ox_N"/>
</dbReference>
<keyword evidence="5 9" id="KW-0560">Oxidoreductase</keyword>
<dbReference type="SUPFAM" id="SSF47203">
    <property type="entry name" value="Acyl-CoA dehydrogenase C-terminal domain-like"/>
    <property type="match status" value="1"/>
</dbReference>
<evidence type="ECO:0000256" key="1">
    <source>
        <dbReference type="ARBA" id="ARBA00001974"/>
    </source>
</evidence>
<comment type="similarity">
    <text evidence="2">Belongs to the acyl-CoA dehydrogenase family.</text>
</comment>
<dbReference type="Proteomes" id="UP000494205">
    <property type="component" value="Unassembled WGS sequence"/>
</dbReference>
<dbReference type="InterPro" id="IPR009075">
    <property type="entry name" value="AcylCo_DH/oxidase_C"/>
</dbReference>
<dbReference type="Pfam" id="PF02771">
    <property type="entry name" value="Acyl-CoA_dh_N"/>
    <property type="match status" value="1"/>
</dbReference>
<dbReference type="InterPro" id="IPR037069">
    <property type="entry name" value="AcylCoA_DH/ox_N_sf"/>
</dbReference>
<keyword evidence="3" id="KW-0285">Flavoprotein</keyword>
<sequence length="402" mass="45111">MDLRESLEDKAFRASVREFVAARLPSDIRERVLNFRHVPREDYVRWQRILAANGWGAPAWPLEYDGAGWNATQRNIFDEECFTAGAPRQMPFGLSMVGPVLQKFGSAAQRDYFLPRIVSMEDWWCQGYSEPGAGSDLASLKTRAECVERNGESFYIVNGQKIWTSFAQWANWIFCLVRTQSGGRPQEGISFLLIDMNTPGITVRPIKTLDGGHDVNEVFFENVEVPVRNLVGEENHGWSIAKYLLGHERTNIAGLGNCKRFMRRLKEIARTELKHGKPLIDDVRFRDRIAKVEIDLIAHEWSLLRVASAESAGRTIGPEASVLKIRGSEIQQELTELIMECAGPYAVPFVADALDGEWSGETANGGLLNALAAHYLDWRKISIYGGSTEVQKNIIAKLALGI</sequence>
<evidence type="ECO:0000256" key="4">
    <source>
        <dbReference type="ARBA" id="ARBA00022827"/>
    </source>
</evidence>
<protein>
    <submittedName>
        <fullName evidence="9">Acyl-CoA dehydrogenase FadE17</fullName>
        <ecNumber evidence="9">1.3.99.-</ecNumber>
    </submittedName>
    <submittedName>
        <fullName evidence="10">Pimeloyl-CoA dehydrogenase large subunit</fullName>
    </submittedName>
</protein>
<evidence type="ECO:0000259" key="7">
    <source>
        <dbReference type="Pfam" id="PF02770"/>
    </source>
</evidence>
<organism evidence="9 12">
    <name type="scientific">Paraburkholderia rhynchosiae</name>
    <dbReference type="NCBI Taxonomy" id="487049"/>
    <lineage>
        <taxon>Bacteria</taxon>
        <taxon>Pseudomonadati</taxon>
        <taxon>Pseudomonadota</taxon>
        <taxon>Betaproteobacteria</taxon>
        <taxon>Burkholderiales</taxon>
        <taxon>Burkholderiaceae</taxon>
        <taxon>Paraburkholderia</taxon>
    </lineage>
</organism>
<evidence type="ECO:0000256" key="2">
    <source>
        <dbReference type="ARBA" id="ARBA00009347"/>
    </source>
</evidence>
<evidence type="ECO:0000259" key="8">
    <source>
        <dbReference type="Pfam" id="PF02771"/>
    </source>
</evidence>
<dbReference type="SUPFAM" id="SSF56645">
    <property type="entry name" value="Acyl-CoA dehydrogenase NM domain-like"/>
    <property type="match status" value="1"/>
</dbReference>
<dbReference type="AlphaFoldDB" id="A0A2N7WES0"/>
<reference evidence="10 11" key="1">
    <citation type="submission" date="2018-01" db="EMBL/GenBank/DDBJ databases">
        <title>Whole genome analyses suggest that Burkholderia sensu lato contains two further novel genera in the rhizoxinica-symbiotica group Mycetohabitans gen. nov., and Trinickia gen. nov.: implications for the evolution of diazotrophy and nodulation in the Burkholderiaceae.</title>
        <authorList>
            <person name="Estrada-de los Santos P."/>
            <person name="Palmer M."/>
            <person name="Chavez-Ramirez B."/>
            <person name="Beukes C."/>
            <person name="Steenkamp E.T."/>
            <person name="Hirsch A.M."/>
            <person name="Manyaka P."/>
            <person name="Maluk M."/>
            <person name="Lafos M."/>
            <person name="Crook M."/>
            <person name="Gross E."/>
            <person name="Simon M.F."/>
            <person name="Bueno dos Reis Junior F."/>
            <person name="Poole P.S."/>
            <person name="Venter S.N."/>
            <person name="James E.K."/>
        </authorList>
    </citation>
    <scope>NUCLEOTIDE SEQUENCE [LARGE SCALE GENOMIC DNA]</scope>
    <source>
        <strain evidence="10 11">WSM 3937</strain>
    </source>
</reference>
<dbReference type="InterPro" id="IPR052161">
    <property type="entry name" value="Mycobact_Acyl-CoA_DH"/>
</dbReference>
<dbReference type="InterPro" id="IPR009100">
    <property type="entry name" value="AcylCoA_DH/oxidase_NM_dom_sf"/>
</dbReference>
<reference evidence="9 12" key="2">
    <citation type="submission" date="2020-04" db="EMBL/GenBank/DDBJ databases">
        <authorList>
            <person name="De Canck E."/>
        </authorList>
    </citation>
    <scope>NUCLEOTIDE SEQUENCE [LARGE SCALE GENOMIC DNA]</scope>
    <source>
        <strain evidence="9 12">LMG 27174</strain>
    </source>
</reference>
<feature type="domain" description="Acyl-CoA dehydrogenase/oxidase N-terminal" evidence="8">
    <location>
        <begin position="8"/>
        <end position="121"/>
    </location>
</feature>
<evidence type="ECO:0000259" key="6">
    <source>
        <dbReference type="Pfam" id="PF00441"/>
    </source>
</evidence>
<dbReference type="Pfam" id="PF00441">
    <property type="entry name" value="Acyl-CoA_dh_1"/>
    <property type="match status" value="1"/>
</dbReference>
<keyword evidence="11" id="KW-1185">Reference proteome</keyword>
<keyword evidence="4" id="KW-0274">FAD</keyword>
<dbReference type="Gene3D" id="1.10.540.10">
    <property type="entry name" value="Acyl-CoA dehydrogenase/oxidase, N-terminal domain"/>
    <property type="match status" value="1"/>
</dbReference>
<dbReference type="OrthoDB" id="9770681at2"/>
<dbReference type="GO" id="GO:0050660">
    <property type="term" value="F:flavin adenine dinucleotide binding"/>
    <property type="evidence" value="ECO:0007669"/>
    <property type="project" value="InterPro"/>
</dbReference>
<dbReference type="GO" id="GO:0005886">
    <property type="term" value="C:plasma membrane"/>
    <property type="evidence" value="ECO:0007669"/>
    <property type="project" value="TreeGrafter"/>
</dbReference>
<dbReference type="PANTHER" id="PTHR43292:SF3">
    <property type="entry name" value="ACYL-COA DEHYDROGENASE FADE29"/>
    <property type="match status" value="1"/>
</dbReference>
<dbReference type="Gene3D" id="2.40.110.10">
    <property type="entry name" value="Butyryl-CoA Dehydrogenase, subunit A, domain 2"/>
    <property type="match status" value="1"/>
</dbReference>
<dbReference type="EMBL" id="CADIJZ010000021">
    <property type="protein sequence ID" value="CAB3722374.1"/>
    <property type="molecule type" value="Genomic_DNA"/>
</dbReference>
<evidence type="ECO:0000313" key="10">
    <source>
        <dbReference type="EMBL" id="PMS27949.1"/>
    </source>
</evidence>
<dbReference type="EMBL" id="PNXY01000019">
    <property type="protein sequence ID" value="PMS27949.1"/>
    <property type="molecule type" value="Genomic_DNA"/>
</dbReference>
<feature type="domain" description="Acyl-CoA dehydrogenase/oxidase C-terminal" evidence="6">
    <location>
        <begin position="235"/>
        <end position="397"/>
    </location>
</feature>
<evidence type="ECO:0000313" key="12">
    <source>
        <dbReference type="Proteomes" id="UP000494205"/>
    </source>
</evidence>
<evidence type="ECO:0000256" key="3">
    <source>
        <dbReference type="ARBA" id="ARBA00022630"/>
    </source>
</evidence>
<feature type="domain" description="Acyl-CoA oxidase/dehydrogenase middle" evidence="7">
    <location>
        <begin position="125"/>
        <end position="223"/>
    </location>
</feature>
<evidence type="ECO:0000313" key="9">
    <source>
        <dbReference type="EMBL" id="CAB3722374.1"/>
    </source>
</evidence>
<dbReference type="Pfam" id="PF02770">
    <property type="entry name" value="Acyl-CoA_dh_M"/>
    <property type="match status" value="1"/>
</dbReference>
<dbReference type="Gene3D" id="1.20.140.10">
    <property type="entry name" value="Butyryl-CoA Dehydrogenase, subunit A, domain 3"/>
    <property type="match status" value="1"/>
</dbReference>
<dbReference type="EC" id="1.3.99.-" evidence="9"/>
<name>A0A2N7WES0_9BURK</name>